<dbReference type="PANTHER" id="PTHR31907">
    <property type="entry name" value="MLP-LIKE PROTEIN 423"/>
    <property type="match status" value="1"/>
</dbReference>
<gene>
    <name evidence="2" type="ORF">LSALG_LOCUS15504</name>
</gene>
<protein>
    <recommendedName>
        <fullName evidence="1">Bet v I/Major latex protein domain-containing protein</fullName>
    </recommendedName>
</protein>
<dbReference type="InterPro" id="IPR023393">
    <property type="entry name" value="START-like_dom_sf"/>
</dbReference>
<keyword evidence="3" id="KW-1185">Reference proteome</keyword>
<dbReference type="Pfam" id="PF00407">
    <property type="entry name" value="Bet_v_1"/>
    <property type="match status" value="1"/>
</dbReference>
<reference evidence="2" key="1">
    <citation type="submission" date="2023-04" db="EMBL/GenBank/DDBJ databases">
        <authorList>
            <person name="Vijverberg K."/>
            <person name="Xiong W."/>
            <person name="Schranz E."/>
        </authorList>
    </citation>
    <scope>NUCLEOTIDE SEQUENCE</scope>
</reference>
<dbReference type="InterPro" id="IPR000916">
    <property type="entry name" value="Bet_v_I/MLP"/>
</dbReference>
<dbReference type="EMBL" id="OX465079">
    <property type="protein sequence ID" value="CAI9275476.1"/>
    <property type="molecule type" value="Genomic_DNA"/>
</dbReference>
<dbReference type="InterPro" id="IPR051761">
    <property type="entry name" value="MLP-like_ligand-binding"/>
</dbReference>
<dbReference type="SMART" id="SM01037">
    <property type="entry name" value="Bet_v_1"/>
    <property type="match status" value="1"/>
</dbReference>
<dbReference type="GO" id="GO:0006952">
    <property type="term" value="P:defense response"/>
    <property type="evidence" value="ECO:0007669"/>
    <property type="project" value="InterPro"/>
</dbReference>
<name>A0AA35YKA6_LACSI</name>
<dbReference type="AlphaFoldDB" id="A0AA35YKA6"/>
<feature type="domain" description="Bet v I/Major latex protein" evidence="1">
    <location>
        <begin position="2"/>
        <end position="151"/>
    </location>
</feature>
<evidence type="ECO:0000259" key="1">
    <source>
        <dbReference type="SMART" id="SM01037"/>
    </source>
</evidence>
<proteinExistence type="predicted"/>
<accession>A0AA35YKA6</accession>
<dbReference type="Proteomes" id="UP001177003">
    <property type="component" value="Chromosome 3"/>
</dbReference>
<evidence type="ECO:0000313" key="2">
    <source>
        <dbReference type="EMBL" id="CAI9275476.1"/>
    </source>
</evidence>
<dbReference type="SUPFAM" id="SSF55961">
    <property type="entry name" value="Bet v1-like"/>
    <property type="match status" value="1"/>
</dbReference>
<sequence>MAKIGKLVREVEIKSDINLVYEIYKHKPNNSAIIAPDKVQACDLVSGQWGAPGSVILWRFIHDGKVESAKEIVEEVDDELHKIVFKVIEGGVLEVYNPLIITINVEDMGHKKLVIWTMEFEKVNANIPDPTPYLDLLCAVVGDMDAYFLNRP</sequence>
<organism evidence="2 3">
    <name type="scientific">Lactuca saligna</name>
    <name type="common">Willowleaf lettuce</name>
    <dbReference type="NCBI Taxonomy" id="75948"/>
    <lineage>
        <taxon>Eukaryota</taxon>
        <taxon>Viridiplantae</taxon>
        <taxon>Streptophyta</taxon>
        <taxon>Embryophyta</taxon>
        <taxon>Tracheophyta</taxon>
        <taxon>Spermatophyta</taxon>
        <taxon>Magnoliopsida</taxon>
        <taxon>eudicotyledons</taxon>
        <taxon>Gunneridae</taxon>
        <taxon>Pentapetalae</taxon>
        <taxon>asterids</taxon>
        <taxon>campanulids</taxon>
        <taxon>Asterales</taxon>
        <taxon>Asteraceae</taxon>
        <taxon>Cichorioideae</taxon>
        <taxon>Cichorieae</taxon>
        <taxon>Lactucinae</taxon>
        <taxon>Lactuca</taxon>
    </lineage>
</organism>
<dbReference type="Gene3D" id="3.30.530.20">
    <property type="match status" value="1"/>
</dbReference>
<evidence type="ECO:0000313" key="3">
    <source>
        <dbReference type="Proteomes" id="UP001177003"/>
    </source>
</evidence>